<dbReference type="InterPro" id="IPR036291">
    <property type="entry name" value="NAD(P)-bd_dom_sf"/>
</dbReference>
<evidence type="ECO:0000256" key="3">
    <source>
        <dbReference type="ARBA" id="ARBA00023027"/>
    </source>
</evidence>
<dbReference type="HOGENOM" id="CLU_019796_1_2_11"/>
<dbReference type="InterPro" id="IPR006139">
    <property type="entry name" value="D-isomer_2_OHA_DH_cat_dom"/>
</dbReference>
<keyword evidence="3" id="KW-0520">NAD</keyword>
<accession>A0A076N672</accession>
<organism evidence="7 8">
    <name type="scientific">Amycolatopsis methanolica 239</name>
    <dbReference type="NCBI Taxonomy" id="1068978"/>
    <lineage>
        <taxon>Bacteria</taxon>
        <taxon>Bacillati</taxon>
        <taxon>Actinomycetota</taxon>
        <taxon>Actinomycetes</taxon>
        <taxon>Pseudonocardiales</taxon>
        <taxon>Pseudonocardiaceae</taxon>
        <taxon>Amycolatopsis</taxon>
        <taxon>Amycolatopsis methanolica group</taxon>
    </lineage>
</organism>
<dbReference type="Gene3D" id="3.40.50.720">
    <property type="entry name" value="NAD(P)-binding Rossmann-like Domain"/>
    <property type="match status" value="2"/>
</dbReference>
<dbReference type="KEGG" id="amq:AMETH_5400"/>
<feature type="domain" description="D-isomer specific 2-hydroxyacid dehydrogenase catalytic" evidence="5">
    <location>
        <begin position="3"/>
        <end position="317"/>
    </location>
</feature>
<dbReference type="PANTHER" id="PTHR10996:SF283">
    <property type="entry name" value="GLYOXYLATE_HYDROXYPYRUVATE REDUCTASE B"/>
    <property type="match status" value="1"/>
</dbReference>
<sequence length="324" mass="34569">MRIVVTRRVPEAAMVVLREAGEVWVSGEDRPLSPDELREAVRGADAVVCMLHDRVDGAVADAAGPQLKVVANVAVGYDNIDVPALAERGVTVTNTPGVLTDATADLAFGLLLAVTRRIGEGERLLRSRTPWSFHLGFMLGSGLQGKTLGIVGLGQIGQAMAHRARAFGMRIVYSGRSRAKPEVESALHAEHLSFLELLRTADVVSLHCPLTPETRHLIDAEALGVMKHSAFLINTTRGPVVDEAALADGLLRREIAGAGLDVFEKEPEVEPRLLEMDNVVVTPHLGSATVETRTEMALLAARNVAAVLAGEGAVNEVRPDGDRS</sequence>
<dbReference type="PROSITE" id="PS00671">
    <property type="entry name" value="D_2_HYDROXYACID_DH_3"/>
    <property type="match status" value="1"/>
</dbReference>
<dbReference type="AlphaFoldDB" id="A0A076N672"/>
<dbReference type="CDD" id="cd05301">
    <property type="entry name" value="GDH"/>
    <property type="match status" value="1"/>
</dbReference>
<keyword evidence="8" id="KW-1185">Reference proteome</keyword>
<name>A0A076N672_AMYME</name>
<feature type="domain" description="D-isomer specific 2-hydroxyacid dehydrogenase NAD-binding" evidence="6">
    <location>
        <begin position="108"/>
        <end position="286"/>
    </location>
</feature>
<dbReference type="GO" id="GO:0051287">
    <property type="term" value="F:NAD binding"/>
    <property type="evidence" value="ECO:0007669"/>
    <property type="project" value="InterPro"/>
</dbReference>
<dbReference type="eggNOG" id="COG1052">
    <property type="taxonomic scope" value="Bacteria"/>
</dbReference>
<dbReference type="EMBL" id="CP009110">
    <property type="protein sequence ID" value="AIJ25492.1"/>
    <property type="molecule type" value="Genomic_DNA"/>
</dbReference>
<proteinExistence type="inferred from homology"/>
<keyword evidence="2 4" id="KW-0560">Oxidoreductase</keyword>
<protein>
    <submittedName>
        <fullName evidence="7">Glycerate dehydrogenase</fullName>
    </submittedName>
</protein>
<dbReference type="SUPFAM" id="SSF51735">
    <property type="entry name" value="NAD(P)-binding Rossmann-fold domains"/>
    <property type="match status" value="1"/>
</dbReference>
<comment type="similarity">
    <text evidence="1 4">Belongs to the D-isomer specific 2-hydroxyacid dehydrogenase family.</text>
</comment>
<evidence type="ECO:0000256" key="1">
    <source>
        <dbReference type="ARBA" id="ARBA00005854"/>
    </source>
</evidence>
<evidence type="ECO:0000313" key="8">
    <source>
        <dbReference type="Proteomes" id="UP000062973"/>
    </source>
</evidence>
<evidence type="ECO:0000256" key="2">
    <source>
        <dbReference type="ARBA" id="ARBA00023002"/>
    </source>
</evidence>
<dbReference type="InterPro" id="IPR006140">
    <property type="entry name" value="D-isomer_DH_NAD-bd"/>
</dbReference>
<dbReference type="Pfam" id="PF00389">
    <property type="entry name" value="2-Hacid_dh"/>
    <property type="match status" value="1"/>
</dbReference>
<dbReference type="InterPro" id="IPR050223">
    <property type="entry name" value="D-isomer_2-hydroxyacid_DH"/>
</dbReference>
<dbReference type="STRING" id="1068978.AMETH_5400"/>
<dbReference type="RefSeq" id="WP_038532412.1">
    <property type="nucleotide sequence ID" value="NZ_AQUL01000001.1"/>
</dbReference>
<dbReference type="GO" id="GO:0030267">
    <property type="term" value="F:glyoxylate reductase (NADPH) activity"/>
    <property type="evidence" value="ECO:0007669"/>
    <property type="project" value="TreeGrafter"/>
</dbReference>
<dbReference type="SUPFAM" id="SSF52283">
    <property type="entry name" value="Formate/glycerate dehydrogenase catalytic domain-like"/>
    <property type="match status" value="1"/>
</dbReference>
<dbReference type="PROSITE" id="PS00670">
    <property type="entry name" value="D_2_HYDROXYACID_DH_2"/>
    <property type="match status" value="1"/>
</dbReference>
<evidence type="ECO:0000256" key="4">
    <source>
        <dbReference type="RuleBase" id="RU003719"/>
    </source>
</evidence>
<dbReference type="FunFam" id="3.40.50.720:FF:000203">
    <property type="entry name" value="D-3-phosphoglycerate dehydrogenase (SerA)"/>
    <property type="match status" value="1"/>
</dbReference>
<dbReference type="GO" id="GO:0016618">
    <property type="term" value="F:hydroxypyruvate reductase [NAD(P)H] activity"/>
    <property type="evidence" value="ECO:0007669"/>
    <property type="project" value="TreeGrafter"/>
</dbReference>
<dbReference type="GO" id="GO:0005829">
    <property type="term" value="C:cytosol"/>
    <property type="evidence" value="ECO:0007669"/>
    <property type="project" value="TreeGrafter"/>
</dbReference>
<evidence type="ECO:0000259" key="6">
    <source>
        <dbReference type="Pfam" id="PF02826"/>
    </source>
</evidence>
<dbReference type="PANTHER" id="PTHR10996">
    <property type="entry name" value="2-HYDROXYACID DEHYDROGENASE-RELATED"/>
    <property type="match status" value="1"/>
</dbReference>
<dbReference type="Proteomes" id="UP000062973">
    <property type="component" value="Chromosome"/>
</dbReference>
<dbReference type="OrthoDB" id="9793626at2"/>
<gene>
    <name evidence="7" type="primary">serA</name>
    <name evidence="7" type="ORF">AMETH_5400</name>
</gene>
<dbReference type="Pfam" id="PF02826">
    <property type="entry name" value="2-Hacid_dh_C"/>
    <property type="match status" value="1"/>
</dbReference>
<evidence type="ECO:0000313" key="7">
    <source>
        <dbReference type="EMBL" id="AIJ25492.1"/>
    </source>
</evidence>
<evidence type="ECO:0000259" key="5">
    <source>
        <dbReference type="Pfam" id="PF00389"/>
    </source>
</evidence>
<reference evidence="7 8" key="1">
    <citation type="submission" date="2014-07" db="EMBL/GenBank/DDBJ databases">
        <title>Whole Genome Sequence of the Amycolatopsis methanolica 239.</title>
        <authorList>
            <person name="Tang B."/>
        </authorList>
    </citation>
    <scope>NUCLEOTIDE SEQUENCE [LARGE SCALE GENOMIC DNA]</scope>
    <source>
        <strain evidence="7 8">239</strain>
    </source>
</reference>
<dbReference type="PATRIC" id="fig|1068978.7.peg.5793"/>
<dbReference type="InterPro" id="IPR029753">
    <property type="entry name" value="D-isomer_DH_CS"/>
</dbReference>